<dbReference type="OrthoDB" id="515811at2"/>
<dbReference type="AlphaFoldDB" id="A0A433UFI3"/>
<dbReference type="EMBL" id="RSCM01000026">
    <property type="protein sequence ID" value="RUS92602.1"/>
    <property type="molecule type" value="Genomic_DNA"/>
</dbReference>
<accession>A0A433UFI3</accession>
<sequence>MTTAVKLTHKSVIGEIESVLDTYPYQPYQQVFAIPDLRQELISFVINRLPGFYSETSDSQTTLADDKKDSCLNYKLSRNPLEQQLHLQNLIHQGIFSIIQEKGDSISHQLCETVQLGCQPSHWFG</sequence>
<gene>
    <name evidence="1" type="ORF">DSM107003_49820</name>
</gene>
<evidence type="ECO:0000313" key="1">
    <source>
        <dbReference type="EMBL" id="RUS92602.1"/>
    </source>
</evidence>
<comment type="caution">
    <text evidence="1">The sequence shown here is derived from an EMBL/GenBank/DDBJ whole genome shotgun (WGS) entry which is preliminary data.</text>
</comment>
<proteinExistence type="predicted"/>
<dbReference type="RefSeq" id="WP_127056756.1">
    <property type="nucleotide sequence ID" value="NZ_RSCM01000026.1"/>
</dbReference>
<keyword evidence="2" id="KW-1185">Reference proteome</keyword>
<protein>
    <submittedName>
        <fullName evidence="1">Uncharacterized protein</fullName>
    </submittedName>
</protein>
<name>A0A433UFI3_ANAVA</name>
<evidence type="ECO:0000313" key="2">
    <source>
        <dbReference type="Proteomes" id="UP000276103"/>
    </source>
</evidence>
<dbReference type="Proteomes" id="UP000276103">
    <property type="component" value="Unassembled WGS sequence"/>
</dbReference>
<organism evidence="1 2">
    <name type="scientific">Trichormus variabilis SAG 1403-4b</name>
    <dbReference type="NCBI Taxonomy" id="447716"/>
    <lineage>
        <taxon>Bacteria</taxon>
        <taxon>Bacillati</taxon>
        <taxon>Cyanobacteriota</taxon>
        <taxon>Cyanophyceae</taxon>
        <taxon>Nostocales</taxon>
        <taxon>Nostocaceae</taxon>
        <taxon>Trichormus</taxon>
    </lineage>
</organism>
<reference evidence="1 2" key="1">
    <citation type="journal article" date="2019" name="Genome Biol. Evol.">
        <title>Day and night: Metabolic profiles and evolutionary relationships of six axenic non-marine cyanobacteria.</title>
        <authorList>
            <person name="Will S.E."/>
            <person name="Henke P."/>
            <person name="Boedeker C."/>
            <person name="Huang S."/>
            <person name="Brinkmann H."/>
            <person name="Rohde M."/>
            <person name="Jarek M."/>
            <person name="Friedl T."/>
            <person name="Seufert S."/>
            <person name="Schumacher M."/>
            <person name="Overmann J."/>
            <person name="Neumann-Schaal M."/>
            <person name="Petersen J."/>
        </authorList>
    </citation>
    <scope>NUCLEOTIDE SEQUENCE [LARGE SCALE GENOMIC DNA]</scope>
    <source>
        <strain evidence="1 2">SAG 1403-4b</strain>
    </source>
</reference>